<accession>A0A2I0HNI5</accession>
<dbReference type="EMBL" id="PGOL01006778">
    <property type="protein sequence ID" value="PKI33297.1"/>
    <property type="molecule type" value="Genomic_DNA"/>
</dbReference>
<organism evidence="1 2">
    <name type="scientific">Punica granatum</name>
    <name type="common">Pomegranate</name>
    <dbReference type="NCBI Taxonomy" id="22663"/>
    <lineage>
        <taxon>Eukaryota</taxon>
        <taxon>Viridiplantae</taxon>
        <taxon>Streptophyta</taxon>
        <taxon>Embryophyta</taxon>
        <taxon>Tracheophyta</taxon>
        <taxon>Spermatophyta</taxon>
        <taxon>Magnoliopsida</taxon>
        <taxon>eudicotyledons</taxon>
        <taxon>Gunneridae</taxon>
        <taxon>Pentapetalae</taxon>
        <taxon>rosids</taxon>
        <taxon>malvids</taxon>
        <taxon>Myrtales</taxon>
        <taxon>Lythraceae</taxon>
        <taxon>Punica</taxon>
    </lineage>
</organism>
<keyword evidence="2" id="KW-1185">Reference proteome</keyword>
<gene>
    <name evidence="1" type="ORF">CRG98_046311</name>
</gene>
<reference evidence="1 2" key="1">
    <citation type="submission" date="2017-11" db="EMBL/GenBank/DDBJ databases">
        <title>De-novo sequencing of pomegranate (Punica granatum L.) genome.</title>
        <authorList>
            <person name="Akparov Z."/>
            <person name="Amiraslanov A."/>
            <person name="Hajiyeva S."/>
            <person name="Abbasov M."/>
            <person name="Kaur K."/>
            <person name="Hamwieh A."/>
            <person name="Solovyev V."/>
            <person name="Salamov A."/>
            <person name="Braich B."/>
            <person name="Kosarev P."/>
            <person name="Mahmoud A."/>
            <person name="Hajiyev E."/>
            <person name="Babayeva S."/>
            <person name="Izzatullayeva V."/>
            <person name="Mammadov A."/>
            <person name="Mammadov A."/>
            <person name="Sharifova S."/>
            <person name="Ojaghi J."/>
            <person name="Eynullazada K."/>
            <person name="Bayramov B."/>
            <person name="Abdulazimova A."/>
            <person name="Shahmuradov I."/>
        </authorList>
    </citation>
    <scope>NUCLEOTIDE SEQUENCE [LARGE SCALE GENOMIC DNA]</scope>
    <source>
        <strain evidence="2">cv. AG2017</strain>
        <tissue evidence="1">Leaf</tissue>
    </source>
</reference>
<dbReference type="AlphaFoldDB" id="A0A2I0HNI5"/>
<evidence type="ECO:0000313" key="2">
    <source>
        <dbReference type="Proteomes" id="UP000233551"/>
    </source>
</evidence>
<comment type="caution">
    <text evidence="1">The sequence shown here is derived from an EMBL/GenBank/DDBJ whole genome shotgun (WGS) entry which is preliminary data.</text>
</comment>
<sequence>MVIPSHGMLDGTVKSRFEPLMGRVGLILIAQTRLEHPERAGGFKRFGPVAPSGFWLHEWWSTVAKEPLEVAVVVAWQDRSRVGSNCKENQGKPEKQTLLGSRDLLTLGHPWDVCEGGWWVVVALSDSQSLKSGEATDPIRSYCSILVISKLGNGLKGSKIGQI</sequence>
<evidence type="ECO:0000313" key="1">
    <source>
        <dbReference type="EMBL" id="PKI33297.1"/>
    </source>
</evidence>
<proteinExistence type="predicted"/>
<dbReference type="Proteomes" id="UP000233551">
    <property type="component" value="Unassembled WGS sequence"/>
</dbReference>
<protein>
    <submittedName>
        <fullName evidence="1">Uncharacterized protein</fullName>
    </submittedName>
</protein>
<name>A0A2I0HNI5_PUNGR</name>